<accession>A0ABN7AZC7</accession>
<sequence>MGKEGATCKQREGFLHFCFCRGNTAQNGRRTPMMSRFSRKQPAAAGGRREERILASRSGGGGLGGRLGWGTPLGWAPPSSRYPLLSRI</sequence>
<feature type="region of interest" description="Disordered" evidence="1">
    <location>
        <begin position="29"/>
        <end position="50"/>
    </location>
</feature>
<proteinExistence type="predicted"/>
<keyword evidence="3" id="KW-1185">Reference proteome</keyword>
<reference evidence="2 3" key="1">
    <citation type="submission" date="2023-09" db="EMBL/GenBank/DDBJ databases">
        <title>Nesidiocoris tenuis whole genome shotgun sequence.</title>
        <authorList>
            <person name="Shibata T."/>
            <person name="Shimoda M."/>
            <person name="Kobayashi T."/>
            <person name="Uehara T."/>
        </authorList>
    </citation>
    <scope>NUCLEOTIDE SEQUENCE [LARGE SCALE GENOMIC DNA]</scope>
    <source>
        <strain evidence="2 3">Japan</strain>
    </source>
</reference>
<dbReference type="Proteomes" id="UP001307889">
    <property type="component" value="Chromosome 8"/>
</dbReference>
<protein>
    <submittedName>
        <fullName evidence="2">Uncharacterized protein</fullName>
    </submittedName>
</protein>
<organism evidence="2 3">
    <name type="scientific">Nesidiocoris tenuis</name>
    <dbReference type="NCBI Taxonomy" id="355587"/>
    <lineage>
        <taxon>Eukaryota</taxon>
        <taxon>Metazoa</taxon>
        <taxon>Ecdysozoa</taxon>
        <taxon>Arthropoda</taxon>
        <taxon>Hexapoda</taxon>
        <taxon>Insecta</taxon>
        <taxon>Pterygota</taxon>
        <taxon>Neoptera</taxon>
        <taxon>Paraneoptera</taxon>
        <taxon>Hemiptera</taxon>
        <taxon>Heteroptera</taxon>
        <taxon>Panheteroptera</taxon>
        <taxon>Cimicomorpha</taxon>
        <taxon>Miridae</taxon>
        <taxon>Dicyphina</taxon>
        <taxon>Nesidiocoris</taxon>
    </lineage>
</organism>
<gene>
    <name evidence="2" type="ORF">NTJ_10339</name>
</gene>
<evidence type="ECO:0000313" key="2">
    <source>
        <dbReference type="EMBL" id="BES97525.1"/>
    </source>
</evidence>
<evidence type="ECO:0000256" key="1">
    <source>
        <dbReference type="SAM" id="MobiDB-lite"/>
    </source>
</evidence>
<evidence type="ECO:0000313" key="3">
    <source>
        <dbReference type="Proteomes" id="UP001307889"/>
    </source>
</evidence>
<name>A0ABN7AZC7_9HEMI</name>
<dbReference type="EMBL" id="AP028916">
    <property type="protein sequence ID" value="BES97525.1"/>
    <property type="molecule type" value="Genomic_DNA"/>
</dbReference>